<dbReference type="Gene3D" id="3.40.50.450">
    <property type="match status" value="1"/>
</dbReference>
<evidence type="ECO:0000256" key="3">
    <source>
        <dbReference type="RuleBase" id="RU363015"/>
    </source>
</evidence>
<dbReference type="GO" id="GO:0005829">
    <property type="term" value="C:cytosol"/>
    <property type="evidence" value="ECO:0007669"/>
    <property type="project" value="TreeGrafter"/>
</dbReference>
<evidence type="ECO:0000256" key="2">
    <source>
        <dbReference type="ARBA" id="ARBA00006763"/>
    </source>
</evidence>
<dbReference type="GO" id="GO:0008714">
    <property type="term" value="F:AMP nucleosidase activity"/>
    <property type="evidence" value="ECO:0007669"/>
    <property type="project" value="UniProtKB-EC"/>
</dbReference>
<sequence length="196" mass="21076">MTQYPVKTVCVYCGSRHGTRPAYTTLAQTLGTQLAKEGFGLVYGAGSVGLMGEVARSATHAGARVVGIIPDHLDAVEITQEGLSETIVTTSMHERKKLMFDMSDAFLILPGGLGTLDETFEILTWRQLGLHKKPIILINEGGFWSPLIDLIDTVVTEGFAGHHHRDMLKVADTVDQAVTLLKGGAVDTGESASHLF</sequence>
<dbReference type="EC" id="3.2.2.n1" evidence="3"/>
<accession>A0A3M0CGM7</accession>
<dbReference type="GO" id="GO:0009691">
    <property type="term" value="P:cytokinin biosynthetic process"/>
    <property type="evidence" value="ECO:0007669"/>
    <property type="project" value="UniProtKB-UniRule"/>
</dbReference>
<dbReference type="PANTHER" id="PTHR31223">
    <property type="entry name" value="LOG FAMILY PROTEIN YJL055W"/>
    <property type="match status" value="1"/>
</dbReference>
<dbReference type="InterPro" id="IPR031100">
    <property type="entry name" value="LOG_fam"/>
</dbReference>
<proteinExistence type="inferred from homology"/>
<protein>
    <recommendedName>
        <fullName evidence="3">Cytokinin riboside 5'-monophosphate phosphoribohydrolase</fullName>
        <ecNumber evidence="3">3.2.2.n1</ecNumber>
    </recommendedName>
</protein>
<evidence type="ECO:0000313" key="4">
    <source>
        <dbReference type="EMBL" id="RMB08512.1"/>
    </source>
</evidence>
<evidence type="ECO:0000313" key="5">
    <source>
        <dbReference type="Proteomes" id="UP000271227"/>
    </source>
</evidence>
<dbReference type="Proteomes" id="UP000271227">
    <property type="component" value="Unassembled WGS sequence"/>
</dbReference>
<dbReference type="InParanoid" id="A0A3M0CGM7"/>
<comment type="similarity">
    <text evidence="2 3">Belongs to the LOG family.</text>
</comment>
<dbReference type="SUPFAM" id="SSF102405">
    <property type="entry name" value="MCP/YpsA-like"/>
    <property type="match status" value="1"/>
</dbReference>
<comment type="catalytic activity">
    <reaction evidence="1">
        <text>AMP + H2O = D-ribose 5-phosphate + adenine</text>
        <dbReference type="Rhea" id="RHEA:20129"/>
        <dbReference type="ChEBI" id="CHEBI:15377"/>
        <dbReference type="ChEBI" id="CHEBI:16708"/>
        <dbReference type="ChEBI" id="CHEBI:78346"/>
        <dbReference type="ChEBI" id="CHEBI:456215"/>
        <dbReference type="EC" id="3.2.2.4"/>
    </reaction>
</comment>
<dbReference type="RefSeq" id="WP_121937871.1">
    <property type="nucleotide sequence ID" value="NZ_REFR01000010.1"/>
</dbReference>
<dbReference type="NCBIfam" id="TIGR00730">
    <property type="entry name" value="Rossman fold protein, TIGR00730 family"/>
    <property type="match status" value="1"/>
</dbReference>
<keyword evidence="3" id="KW-0203">Cytokinin biosynthesis</keyword>
<name>A0A3M0CGM7_9PROT</name>
<evidence type="ECO:0000256" key="1">
    <source>
        <dbReference type="ARBA" id="ARBA00000274"/>
    </source>
</evidence>
<dbReference type="AlphaFoldDB" id="A0A3M0CGM7"/>
<dbReference type="PANTHER" id="PTHR31223:SF70">
    <property type="entry name" value="LOG FAMILY PROTEIN YJL055W"/>
    <property type="match status" value="1"/>
</dbReference>
<dbReference type="OrthoDB" id="9801098at2"/>
<keyword evidence="3" id="KW-0378">Hydrolase</keyword>
<gene>
    <name evidence="4" type="ORF">BXY39_1147</name>
</gene>
<reference evidence="4 5" key="1">
    <citation type="submission" date="2018-10" db="EMBL/GenBank/DDBJ databases">
        <title>Genomic Encyclopedia of Archaeal and Bacterial Type Strains, Phase II (KMG-II): from individual species to whole genera.</title>
        <authorList>
            <person name="Goeker M."/>
        </authorList>
    </citation>
    <scope>NUCLEOTIDE SEQUENCE [LARGE SCALE GENOMIC DNA]</scope>
    <source>
        <strain evidence="4 5">DSM 25217</strain>
    </source>
</reference>
<dbReference type="InterPro" id="IPR005269">
    <property type="entry name" value="LOG"/>
</dbReference>
<dbReference type="Pfam" id="PF03641">
    <property type="entry name" value="Lysine_decarbox"/>
    <property type="match status" value="1"/>
</dbReference>
<dbReference type="EMBL" id="REFR01000010">
    <property type="protein sequence ID" value="RMB08512.1"/>
    <property type="molecule type" value="Genomic_DNA"/>
</dbReference>
<organism evidence="4 5">
    <name type="scientific">Eilatimonas milleporae</name>
    <dbReference type="NCBI Taxonomy" id="911205"/>
    <lineage>
        <taxon>Bacteria</taxon>
        <taxon>Pseudomonadati</taxon>
        <taxon>Pseudomonadota</taxon>
        <taxon>Alphaproteobacteria</taxon>
        <taxon>Kordiimonadales</taxon>
        <taxon>Kordiimonadaceae</taxon>
        <taxon>Eilatimonas</taxon>
    </lineage>
</organism>
<keyword evidence="5" id="KW-1185">Reference proteome</keyword>
<comment type="caution">
    <text evidence="4">The sequence shown here is derived from an EMBL/GenBank/DDBJ whole genome shotgun (WGS) entry which is preliminary data.</text>
</comment>